<evidence type="ECO:0000313" key="2">
    <source>
        <dbReference type="EMBL" id="OAQ66936.1"/>
    </source>
</evidence>
<feature type="region of interest" description="Disordered" evidence="1">
    <location>
        <begin position="38"/>
        <end position="61"/>
    </location>
</feature>
<name>A0A179FMV7_METCM</name>
<keyword evidence="3" id="KW-1185">Reference proteome</keyword>
<accession>A0A179FMV7</accession>
<dbReference type="AlphaFoldDB" id="A0A179FMV7"/>
<protein>
    <submittedName>
        <fullName evidence="2">Uncharacterized protein</fullName>
    </submittedName>
</protein>
<comment type="caution">
    <text evidence="2">The sequence shown here is derived from an EMBL/GenBank/DDBJ whole genome shotgun (WGS) entry which is preliminary data.</text>
</comment>
<feature type="region of interest" description="Disordered" evidence="1">
    <location>
        <begin position="85"/>
        <end position="111"/>
    </location>
</feature>
<dbReference type="EMBL" id="LSBJ02000004">
    <property type="protein sequence ID" value="OAQ66936.1"/>
    <property type="molecule type" value="Genomic_DNA"/>
</dbReference>
<gene>
    <name evidence="2" type="ORF">VFPPC_16082</name>
</gene>
<organism evidence="2 3">
    <name type="scientific">Pochonia chlamydosporia 170</name>
    <dbReference type="NCBI Taxonomy" id="1380566"/>
    <lineage>
        <taxon>Eukaryota</taxon>
        <taxon>Fungi</taxon>
        <taxon>Dikarya</taxon>
        <taxon>Ascomycota</taxon>
        <taxon>Pezizomycotina</taxon>
        <taxon>Sordariomycetes</taxon>
        <taxon>Hypocreomycetidae</taxon>
        <taxon>Hypocreales</taxon>
        <taxon>Clavicipitaceae</taxon>
        <taxon>Pochonia</taxon>
    </lineage>
</organism>
<evidence type="ECO:0000256" key="1">
    <source>
        <dbReference type="SAM" id="MobiDB-lite"/>
    </source>
</evidence>
<dbReference type="Proteomes" id="UP000078397">
    <property type="component" value="Unassembled WGS sequence"/>
</dbReference>
<dbReference type="GeneID" id="28857829"/>
<reference evidence="2 3" key="1">
    <citation type="journal article" date="2016" name="PLoS Pathog.">
        <title>Biosynthesis of antibiotic leucinostatins in bio-control fungus Purpureocillium lilacinum and their inhibition on phytophthora revealed by genome mining.</title>
        <authorList>
            <person name="Wang G."/>
            <person name="Liu Z."/>
            <person name="Lin R."/>
            <person name="Li E."/>
            <person name="Mao Z."/>
            <person name="Ling J."/>
            <person name="Yang Y."/>
            <person name="Yin W.B."/>
            <person name="Xie B."/>
        </authorList>
    </citation>
    <scope>NUCLEOTIDE SEQUENCE [LARGE SCALE GENOMIC DNA]</scope>
    <source>
        <strain evidence="2">170</strain>
    </source>
</reference>
<sequence length="261" mass="27983">MIDNIAYFFISPVNALGKHQVCGQVLFQTIRRSLIPPMQVPGRGKSGLGLAGHQQTESSPAVGTLLASSRVQHANVACRVLAAPKRKAPDPSAGSPPDHTRQSSSLPFDAEIPDWTLPSSPQACVGHHSRLHLSFSTAYQPVAVFSPNITSPLLQVRKHINSLRLTNLACFHCKHPKPSSSSDVDEADTIHATDATSPVILFNLGKVGLCQPNTYHPSSGLIHNASSFRDDSSRLLSSRFAHSAALSASTRVHTLVAELNK</sequence>
<evidence type="ECO:0000313" key="3">
    <source>
        <dbReference type="Proteomes" id="UP000078397"/>
    </source>
</evidence>
<proteinExistence type="predicted"/>
<dbReference type="KEGG" id="pchm:VFPPC_16082"/>
<dbReference type="RefSeq" id="XP_018144023.1">
    <property type="nucleotide sequence ID" value="XM_018293835.1"/>
</dbReference>